<keyword evidence="2" id="KW-1185">Reference proteome</keyword>
<dbReference type="Proteomes" id="UP000789759">
    <property type="component" value="Unassembled WGS sequence"/>
</dbReference>
<protein>
    <submittedName>
        <fullName evidence="1">21597_t:CDS:1</fullName>
    </submittedName>
</protein>
<dbReference type="AlphaFoldDB" id="A0A9N9HZE0"/>
<gene>
    <name evidence="1" type="ORF">CPELLU_LOCUS12504</name>
</gene>
<evidence type="ECO:0000313" key="1">
    <source>
        <dbReference type="EMBL" id="CAG8714391.1"/>
    </source>
</evidence>
<feature type="non-terminal residue" evidence="1">
    <location>
        <position position="1"/>
    </location>
</feature>
<accession>A0A9N9HZE0</accession>
<reference evidence="1" key="1">
    <citation type="submission" date="2021-06" db="EMBL/GenBank/DDBJ databases">
        <authorList>
            <person name="Kallberg Y."/>
            <person name="Tangrot J."/>
            <person name="Rosling A."/>
        </authorList>
    </citation>
    <scope>NUCLEOTIDE SEQUENCE</scope>
    <source>
        <strain evidence="1">FL966</strain>
    </source>
</reference>
<evidence type="ECO:0000313" key="2">
    <source>
        <dbReference type="Proteomes" id="UP000789759"/>
    </source>
</evidence>
<feature type="non-terminal residue" evidence="1">
    <location>
        <position position="44"/>
    </location>
</feature>
<comment type="caution">
    <text evidence="1">The sequence shown here is derived from an EMBL/GenBank/DDBJ whole genome shotgun (WGS) entry which is preliminary data.</text>
</comment>
<organism evidence="1 2">
    <name type="scientific">Cetraspora pellucida</name>
    <dbReference type="NCBI Taxonomy" id="1433469"/>
    <lineage>
        <taxon>Eukaryota</taxon>
        <taxon>Fungi</taxon>
        <taxon>Fungi incertae sedis</taxon>
        <taxon>Mucoromycota</taxon>
        <taxon>Glomeromycotina</taxon>
        <taxon>Glomeromycetes</taxon>
        <taxon>Diversisporales</taxon>
        <taxon>Gigasporaceae</taxon>
        <taxon>Cetraspora</taxon>
    </lineage>
</organism>
<dbReference type="EMBL" id="CAJVQA010012183">
    <property type="protein sequence ID" value="CAG8714391.1"/>
    <property type="molecule type" value="Genomic_DNA"/>
</dbReference>
<name>A0A9N9HZE0_9GLOM</name>
<proteinExistence type="predicted"/>
<sequence>TRASDAKTAWLVALLKAKTTTALKNHFSKIRIALLCIYTTRSLA</sequence>